<dbReference type="EMBL" id="JAFIRN010000002">
    <property type="protein sequence ID" value="KAG5855415.1"/>
    <property type="molecule type" value="Genomic_DNA"/>
</dbReference>
<keyword evidence="2" id="KW-1185">Reference proteome</keyword>
<gene>
    <name evidence="1" type="ORF">ANANG_G00048820</name>
</gene>
<accession>A0A9D3MY29</accession>
<organism evidence="1 2">
    <name type="scientific">Anguilla anguilla</name>
    <name type="common">European freshwater eel</name>
    <name type="synonym">Muraena anguilla</name>
    <dbReference type="NCBI Taxonomy" id="7936"/>
    <lineage>
        <taxon>Eukaryota</taxon>
        <taxon>Metazoa</taxon>
        <taxon>Chordata</taxon>
        <taxon>Craniata</taxon>
        <taxon>Vertebrata</taxon>
        <taxon>Euteleostomi</taxon>
        <taxon>Actinopterygii</taxon>
        <taxon>Neopterygii</taxon>
        <taxon>Teleostei</taxon>
        <taxon>Anguilliformes</taxon>
        <taxon>Anguillidae</taxon>
        <taxon>Anguilla</taxon>
    </lineage>
</organism>
<dbReference type="AlphaFoldDB" id="A0A9D3MY29"/>
<evidence type="ECO:0000313" key="1">
    <source>
        <dbReference type="EMBL" id="KAG5855415.1"/>
    </source>
</evidence>
<protein>
    <submittedName>
        <fullName evidence="1">Uncharacterized protein</fullName>
    </submittedName>
</protein>
<reference evidence="1" key="1">
    <citation type="submission" date="2021-01" db="EMBL/GenBank/DDBJ databases">
        <title>A chromosome-scale assembly of European eel, Anguilla anguilla.</title>
        <authorList>
            <person name="Henkel C."/>
            <person name="Jong-Raadsen S.A."/>
            <person name="Dufour S."/>
            <person name="Weltzien F.-A."/>
            <person name="Palstra A.P."/>
            <person name="Pelster B."/>
            <person name="Spaink H.P."/>
            <person name="Van Den Thillart G.E."/>
            <person name="Jansen H."/>
            <person name="Zahm M."/>
            <person name="Klopp C."/>
            <person name="Cedric C."/>
            <person name="Louis A."/>
            <person name="Berthelot C."/>
            <person name="Parey E."/>
            <person name="Roest Crollius H."/>
            <person name="Montfort J."/>
            <person name="Robinson-Rechavi M."/>
            <person name="Bucao C."/>
            <person name="Bouchez O."/>
            <person name="Gislard M."/>
            <person name="Lluch J."/>
            <person name="Milhes M."/>
            <person name="Lampietro C."/>
            <person name="Lopez Roques C."/>
            <person name="Donnadieu C."/>
            <person name="Braasch I."/>
            <person name="Desvignes T."/>
            <person name="Postlethwait J."/>
            <person name="Bobe J."/>
            <person name="Guiguen Y."/>
            <person name="Dirks R."/>
        </authorList>
    </citation>
    <scope>NUCLEOTIDE SEQUENCE</scope>
    <source>
        <strain evidence="1">Tag_6206</strain>
        <tissue evidence="1">Liver</tissue>
    </source>
</reference>
<dbReference type="Proteomes" id="UP001044222">
    <property type="component" value="Unassembled WGS sequence"/>
</dbReference>
<sequence length="69" mass="8020">MVALLKLVLEMFYYNFPAGRLLETQMQDINRPKELNDTFVPRCHGNLRHGVRLRTSRQNAEDSRDVSSA</sequence>
<name>A0A9D3MY29_ANGAN</name>
<proteinExistence type="predicted"/>
<comment type="caution">
    <text evidence="1">The sequence shown here is derived from an EMBL/GenBank/DDBJ whole genome shotgun (WGS) entry which is preliminary data.</text>
</comment>
<evidence type="ECO:0000313" key="2">
    <source>
        <dbReference type="Proteomes" id="UP001044222"/>
    </source>
</evidence>